<accession>A0A7R7DRC0</accession>
<evidence type="ECO:0000313" key="2">
    <source>
        <dbReference type="EMBL" id="BCJ36311.1"/>
    </source>
</evidence>
<feature type="region of interest" description="Disordered" evidence="1">
    <location>
        <begin position="33"/>
        <end position="52"/>
    </location>
</feature>
<evidence type="ECO:0000313" key="3">
    <source>
        <dbReference type="Proteomes" id="UP000611640"/>
    </source>
</evidence>
<reference evidence="2 3" key="1">
    <citation type="submission" date="2020-08" db="EMBL/GenBank/DDBJ databases">
        <title>Whole genome shotgun sequence of Actinocatenispora thailandica NBRC 105041.</title>
        <authorList>
            <person name="Komaki H."/>
            <person name="Tamura T."/>
        </authorList>
    </citation>
    <scope>NUCLEOTIDE SEQUENCE [LARGE SCALE GENOMIC DNA]</scope>
    <source>
        <strain evidence="2 3">NBRC 105041</strain>
    </source>
</reference>
<dbReference type="EMBL" id="AP023355">
    <property type="protein sequence ID" value="BCJ36311.1"/>
    <property type="molecule type" value="Genomic_DNA"/>
</dbReference>
<keyword evidence="3" id="KW-1185">Reference proteome</keyword>
<evidence type="ECO:0000256" key="1">
    <source>
        <dbReference type="SAM" id="MobiDB-lite"/>
    </source>
</evidence>
<proteinExistence type="predicted"/>
<gene>
    <name evidence="2" type="ORF">Athai_38140</name>
</gene>
<protein>
    <submittedName>
        <fullName evidence="2">Uncharacterized protein</fullName>
    </submittedName>
</protein>
<dbReference type="AlphaFoldDB" id="A0A7R7DRC0"/>
<organism evidence="2 3">
    <name type="scientific">Actinocatenispora thailandica</name>
    <dbReference type="NCBI Taxonomy" id="227318"/>
    <lineage>
        <taxon>Bacteria</taxon>
        <taxon>Bacillati</taxon>
        <taxon>Actinomycetota</taxon>
        <taxon>Actinomycetes</taxon>
        <taxon>Micromonosporales</taxon>
        <taxon>Micromonosporaceae</taxon>
        <taxon>Actinocatenispora</taxon>
    </lineage>
</organism>
<dbReference type="KEGG" id="atl:Athai_38140"/>
<name>A0A7R7DRC0_9ACTN</name>
<dbReference type="Proteomes" id="UP000611640">
    <property type="component" value="Chromosome"/>
</dbReference>
<sequence>MLLSEPGLAPDSFLARAVDPVFSVRATPAVPVEISDPPPGWTEIPDDRRRPHADLTRTEPRLGAAIALVRGFWADPHHTDDPTDAG</sequence>